<evidence type="ECO:0000256" key="1">
    <source>
        <dbReference type="SAM" id="Phobius"/>
    </source>
</evidence>
<feature type="domain" description="IPTL-CTERM protein sorting" evidence="2">
    <location>
        <begin position="149"/>
        <end position="177"/>
    </location>
</feature>
<keyword evidence="1" id="KW-1133">Transmembrane helix</keyword>
<organism evidence="3 4">
    <name type="scientific">Brevundimonas variabilis</name>
    <dbReference type="NCBI Taxonomy" id="74312"/>
    <lineage>
        <taxon>Bacteria</taxon>
        <taxon>Pseudomonadati</taxon>
        <taxon>Pseudomonadota</taxon>
        <taxon>Alphaproteobacteria</taxon>
        <taxon>Caulobacterales</taxon>
        <taxon>Caulobacteraceae</taxon>
        <taxon>Brevundimonas</taxon>
    </lineage>
</organism>
<dbReference type="InterPro" id="IPR026442">
    <property type="entry name" value="IPTL_CTERM"/>
</dbReference>
<evidence type="ECO:0000313" key="4">
    <source>
        <dbReference type="Proteomes" id="UP000545037"/>
    </source>
</evidence>
<comment type="caution">
    <text evidence="3">The sequence shown here is derived from an EMBL/GenBank/DDBJ whole genome shotgun (WGS) entry which is preliminary data.</text>
</comment>
<dbReference type="Pfam" id="PF18203">
    <property type="entry name" value="IPTL-CTERM"/>
    <property type="match status" value="1"/>
</dbReference>
<protein>
    <recommendedName>
        <fullName evidence="2">IPTL-CTERM protein sorting domain-containing protein</fullName>
    </recommendedName>
</protein>
<gene>
    <name evidence="3" type="ORF">GGR13_003032</name>
</gene>
<proteinExistence type="predicted"/>
<feature type="transmembrane region" description="Helical" evidence="1">
    <location>
        <begin position="156"/>
        <end position="174"/>
    </location>
</feature>
<sequence length="180" mass="18447">MTPVVAEAQTIGQTSSDTVFSGSGQGQTFVATVTGNVTQIAVRPGTSVSGDTLRVYNGGCGACGAAISTQTVNTTAAADDAAPLQTITLSTPFPVVAGNNYSFVFNSTRLRVSTTNTYLNGAHVFGFTGIAPAYDVAFQVTQVIPPPVAVPTLSEWAMILFGLALAGAASLLISRRRQAL</sequence>
<dbReference type="NCBIfam" id="TIGR04174">
    <property type="entry name" value="IPTL_CTERM"/>
    <property type="match status" value="1"/>
</dbReference>
<evidence type="ECO:0000313" key="3">
    <source>
        <dbReference type="EMBL" id="MBB5747411.1"/>
    </source>
</evidence>
<dbReference type="AlphaFoldDB" id="A0A7W9CL61"/>
<name>A0A7W9CL61_9CAUL</name>
<keyword evidence="1" id="KW-0812">Transmembrane</keyword>
<dbReference type="RefSeq" id="WP_183214385.1">
    <property type="nucleotide sequence ID" value="NZ_JACHOR010000005.1"/>
</dbReference>
<keyword evidence="4" id="KW-1185">Reference proteome</keyword>
<keyword evidence="1" id="KW-0472">Membrane</keyword>
<reference evidence="3 4" key="1">
    <citation type="submission" date="2020-08" db="EMBL/GenBank/DDBJ databases">
        <title>Genomic Encyclopedia of Type Strains, Phase IV (KMG-IV): sequencing the most valuable type-strain genomes for metagenomic binning, comparative biology and taxonomic classification.</title>
        <authorList>
            <person name="Goeker M."/>
        </authorList>
    </citation>
    <scope>NUCLEOTIDE SEQUENCE [LARGE SCALE GENOMIC DNA]</scope>
    <source>
        <strain evidence="3 4">DSM 4737</strain>
    </source>
</reference>
<evidence type="ECO:0000259" key="2">
    <source>
        <dbReference type="Pfam" id="PF18203"/>
    </source>
</evidence>
<accession>A0A7W9CL61</accession>
<dbReference type="Proteomes" id="UP000545037">
    <property type="component" value="Unassembled WGS sequence"/>
</dbReference>
<dbReference type="EMBL" id="JACHOR010000005">
    <property type="protein sequence ID" value="MBB5747411.1"/>
    <property type="molecule type" value="Genomic_DNA"/>
</dbReference>